<keyword evidence="2" id="KW-1185">Reference proteome</keyword>
<reference evidence="1" key="2">
    <citation type="submission" date="2020-09" db="EMBL/GenBank/DDBJ databases">
        <authorList>
            <person name="Sun Q."/>
            <person name="Kim S."/>
        </authorList>
    </citation>
    <scope>NUCLEOTIDE SEQUENCE</scope>
    <source>
        <strain evidence="1">KCTC 32437</strain>
    </source>
</reference>
<accession>A0A918VRB5</accession>
<sequence>MNDLRSTLHYRACVERRRQFSLSGYPSFADVGLEGEWTTPYHISGCSGFGPVLLSYNYLDAPSAIAYRDELLKHGFIATMPFNRVLNMALLRLKRSRRDLYLTHTFHLLPQTRSQTIPTTAIDASFEAVARYEIGSRHVVALGKAAARVCRRHGLPHTPVTHLSARGVGFEKKAEWLAEAIRVAEQRTT</sequence>
<proteinExistence type="predicted"/>
<name>A0A918VRB5_9HYPH</name>
<dbReference type="EMBL" id="BMZE01000001">
    <property type="protein sequence ID" value="GHA16531.1"/>
    <property type="molecule type" value="Genomic_DNA"/>
</dbReference>
<dbReference type="RefSeq" id="WP_189423869.1">
    <property type="nucleotide sequence ID" value="NZ_BMZE01000001.1"/>
</dbReference>
<reference evidence="1" key="1">
    <citation type="journal article" date="2014" name="Int. J. Syst. Evol. Microbiol.">
        <title>Complete genome sequence of Corynebacterium casei LMG S-19264T (=DSM 44701T), isolated from a smear-ripened cheese.</title>
        <authorList>
            <consortium name="US DOE Joint Genome Institute (JGI-PGF)"/>
            <person name="Walter F."/>
            <person name="Albersmeier A."/>
            <person name="Kalinowski J."/>
            <person name="Ruckert C."/>
        </authorList>
    </citation>
    <scope>NUCLEOTIDE SEQUENCE</scope>
    <source>
        <strain evidence="1">KCTC 32437</strain>
    </source>
</reference>
<dbReference type="Proteomes" id="UP000646579">
    <property type="component" value="Unassembled WGS sequence"/>
</dbReference>
<evidence type="ECO:0000313" key="2">
    <source>
        <dbReference type="Proteomes" id="UP000646579"/>
    </source>
</evidence>
<evidence type="ECO:0000313" key="1">
    <source>
        <dbReference type="EMBL" id="GHA16531.1"/>
    </source>
</evidence>
<protein>
    <submittedName>
        <fullName evidence="1">Uncharacterized protein</fullName>
    </submittedName>
</protein>
<organism evidence="1 2">
    <name type="scientific">Devosia pacifica</name>
    <dbReference type="NCBI Taxonomy" id="1335967"/>
    <lineage>
        <taxon>Bacteria</taxon>
        <taxon>Pseudomonadati</taxon>
        <taxon>Pseudomonadota</taxon>
        <taxon>Alphaproteobacteria</taxon>
        <taxon>Hyphomicrobiales</taxon>
        <taxon>Devosiaceae</taxon>
        <taxon>Devosia</taxon>
    </lineage>
</organism>
<comment type="caution">
    <text evidence="1">The sequence shown here is derived from an EMBL/GenBank/DDBJ whole genome shotgun (WGS) entry which is preliminary data.</text>
</comment>
<gene>
    <name evidence="1" type="ORF">GCM10007989_09460</name>
</gene>
<dbReference type="AlphaFoldDB" id="A0A918VRB5"/>